<dbReference type="GO" id="GO:0035082">
    <property type="term" value="P:axoneme assembly"/>
    <property type="evidence" value="ECO:0007669"/>
    <property type="project" value="TreeGrafter"/>
</dbReference>
<feature type="compositionally biased region" description="Basic and acidic residues" evidence="1">
    <location>
        <begin position="413"/>
        <end position="427"/>
    </location>
</feature>
<sequence>MVWPSVGHPRSCSSGPSPSQGRGARGGGRLGAQEDSGVAPRALARASPAAVVHEWLSGLLEEPALPGRELASGSWGSAWGCPGGPGEGPADGRAPESLGDPAWARRRLAGAVGEDAALDGALTEAGGAGPGSGEGPPACRAPAVPRGPGPGKRAASGCSVGRCVLPSSGPGPAQLVRPLLGSRWARACSLPKLSGAASKRLSHRVRALRGCLVRPHFLGEDLGSPTRPGFAGSPGYQELLDTFRGLWLGCSPAPGGSERSQGLLGLGPHVKPEDLTPTSSSGVDVGSGGSGEGSGPLASERAELPSETPKLRPDSRASRHRAGQRPSGPEAPSSRAWVWTAREAGTDGEQAAGSNWDQALEDTGPEEGVQPEGRKEGIQGSEPQGEGAAEDRLPEEAGGSPRAWPGADAQEAEGARGGKGVQDKEAGAVRSCGVLCPPERRGDPTERPGSFSEGDPGTQN</sequence>
<proteinExistence type="predicted"/>
<comment type="caution">
    <text evidence="2">The sequence shown here is derived from an EMBL/GenBank/DDBJ whole genome shotgun (WGS) entry which is preliminary data.</text>
</comment>
<feature type="compositionally biased region" description="Gly residues" evidence="1">
    <location>
        <begin position="285"/>
        <end position="294"/>
    </location>
</feature>
<accession>A0A8J5ZSP7</accession>
<reference evidence="2" key="1">
    <citation type="journal article" date="2021" name="Evol. Appl.">
        <title>The genome of the Pyrenean desman and the effects of bottlenecks and inbreeding on the genomic landscape of an endangered species.</title>
        <authorList>
            <person name="Escoda L."/>
            <person name="Castresana J."/>
        </authorList>
    </citation>
    <scope>NUCLEOTIDE SEQUENCE</scope>
    <source>
        <strain evidence="2">IBE-C5619</strain>
    </source>
</reference>
<feature type="compositionally biased region" description="Low complexity" evidence="1">
    <location>
        <begin position="7"/>
        <end position="22"/>
    </location>
</feature>
<feature type="region of interest" description="Disordered" evidence="1">
    <location>
        <begin position="121"/>
        <end position="155"/>
    </location>
</feature>
<feature type="compositionally biased region" description="Basic and acidic residues" evidence="1">
    <location>
        <begin position="300"/>
        <end position="317"/>
    </location>
</feature>
<gene>
    <name evidence="2" type="ORF">J0S82_015142</name>
</gene>
<dbReference type="GO" id="GO:0060041">
    <property type="term" value="P:retina development in camera-type eye"/>
    <property type="evidence" value="ECO:0007669"/>
    <property type="project" value="TreeGrafter"/>
</dbReference>
<dbReference type="EMBL" id="JAGFMF010012163">
    <property type="protein sequence ID" value="KAG8506295.1"/>
    <property type="molecule type" value="Genomic_DNA"/>
</dbReference>
<dbReference type="Proteomes" id="UP000700334">
    <property type="component" value="Unassembled WGS sequence"/>
</dbReference>
<protein>
    <submittedName>
        <fullName evidence="2">Retinitis pigmentosa 1-like 1 protein</fullName>
    </submittedName>
</protein>
<feature type="region of interest" description="Disordered" evidence="1">
    <location>
        <begin position="1"/>
        <end position="47"/>
    </location>
</feature>
<feature type="compositionally biased region" description="Low complexity" evidence="1">
    <location>
        <begin position="38"/>
        <end position="47"/>
    </location>
</feature>
<feature type="region of interest" description="Disordered" evidence="1">
    <location>
        <begin position="70"/>
        <end position="99"/>
    </location>
</feature>
<feature type="compositionally biased region" description="Low complexity" evidence="1">
    <location>
        <begin position="135"/>
        <end position="155"/>
    </location>
</feature>
<feature type="region of interest" description="Disordered" evidence="1">
    <location>
        <begin position="257"/>
        <end position="460"/>
    </location>
</feature>
<evidence type="ECO:0000256" key="1">
    <source>
        <dbReference type="SAM" id="MobiDB-lite"/>
    </source>
</evidence>
<name>A0A8J5ZSP7_GALPY</name>
<keyword evidence="3" id="KW-1185">Reference proteome</keyword>
<dbReference type="AlphaFoldDB" id="A0A8J5ZSP7"/>
<evidence type="ECO:0000313" key="2">
    <source>
        <dbReference type="EMBL" id="KAG8506295.1"/>
    </source>
</evidence>
<organism evidence="2 3">
    <name type="scientific">Galemys pyrenaicus</name>
    <name type="common">Iberian desman</name>
    <name type="synonym">Pyrenean desman</name>
    <dbReference type="NCBI Taxonomy" id="202257"/>
    <lineage>
        <taxon>Eukaryota</taxon>
        <taxon>Metazoa</taxon>
        <taxon>Chordata</taxon>
        <taxon>Craniata</taxon>
        <taxon>Vertebrata</taxon>
        <taxon>Euteleostomi</taxon>
        <taxon>Mammalia</taxon>
        <taxon>Eutheria</taxon>
        <taxon>Laurasiatheria</taxon>
        <taxon>Eulipotyphla</taxon>
        <taxon>Talpidae</taxon>
        <taxon>Galemys</taxon>
    </lineage>
</organism>
<dbReference type="OrthoDB" id="1738954at2759"/>
<dbReference type="PANTHER" id="PTHR23005:SF3">
    <property type="entry name" value="RETINITIS PIGMENTOSA 1-LIKE 1 PROTEIN"/>
    <property type="match status" value="1"/>
</dbReference>
<dbReference type="GO" id="GO:0042461">
    <property type="term" value="P:photoreceptor cell development"/>
    <property type="evidence" value="ECO:0007669"/>
    <property type="project" value="TreeGrafter"/>
</dbReference>
<evidence type="ECO:0000313" key="3">
    <source>
        <dbReference type="Proteomes" id="UP000700334"/>
    </source>
</evidence>
<dbReference type="PANTHER" id="PTHR23005">
    <property type="entry name" value="RETINITIS PIGMENTOSA 1 PROTEIN"/>
    <property type="match status" value="1"/>
</dbReference>
<dbReference type="GO" id="GO:0005930">
    <property type="term" value="C:axoneme"/>
    <property type="evidence" value="ECO:0007669"/>
    <property type="project" value="TreeGrafter"/>
</dbReference>